<dbReference type="Pfam" id="PF20415">
    <property type="entry name" value="DUF6699"/>
    <property type="match status" value="1"/>
</dbReference>
<accession>A0AAD7BIH6</accession>
<evidence type="ECO:0000256" key="1">
    <source>
        <dbReference type="SAM" id="MobiDB-lite"/>
    </source>
</evidence>
<dbReference type="AlphaFoldDB" id="A0AAD7BIH6"/>
<dbReference type="EMBL" id="JARKIF010000015">
    <property type="protein sequence ID" value="KAJ7622174.1"/>
    <property type="molecule type" value="Genomic_DNA"/>
</dbReference>
<dbReference type="InterPro" id="IPR046522">
    <property type="entry name" value="DUF6699"/>
</dbReference>
<comment type="caution">
    <text evidence="3">The sequence shown here is derived from an EMBL/GenBank/DDBJ whole genome shotgun (WGS) entry which is preliminary data.</text>
</comment>
<organism evidence="3 4">
    <name type="scientific">Roridomyces roridus</name>
    <dbReference type="NCBI Taxonomy" id="1738132"/>
    <lineage>
        <taxon>Eukaryota</taxon>
        <taxon>Fungi</taxon>
        <taxon>Dikarya</taxon>
        <taxon>Basidiomycota</taxon>
        <taxon>Agaricomycotina</taxon>
        <taxon>Agaricomycetes</taxon>
        <taxon>Agaricomycetidae</taxon>
        <taxon>Agaricales</taxon>
        <taxon>Marasmiineae</taxon>
        <taxon>Mycenaceae</taxon>
        <taxon>Roridomyces</taxon>
    </lineage>
</organism>
<evidence type="ECO:0000259" key="2">
    <source>
        <dbReference type="Pfam" id="PF20415"/>
    </source>
</evidence>
<evidence type="ECO:0000313" key="4">
    <source>
        <dbReference type="Proteomes" id="UP001221142"/>
    </source>
</evidence>
<name>A0AAD7BIH6_9AGAR</name>
<sequence>MPGKHVRFSTQNIFHSPVPDLSHSVHSDDDSSSGPYTPPSYHNALPPYAPRRSYTDSTHAKLHPLLAYSSHPMLTYDLSLHPSSLTTTHHGLSSARMSEPAVYPSQSTITISTPHLPWSFTISASSRTLGYVTVADVLAALYSGLRTNITGVEFQSLGNEKLMRRVTAAYTARYNRLKGHRGYGHEKASGVKRIDYLMGCTQLKGLTPTSTSGVWRLHVA</sequence>
<proteinExistence type="predicted"/>
<evidence type="ECO:0000313" key="3">
    <source>
        <dbReference type="EMBL" id="KAJ7622174.1"/>
    </source>
</evidence>
<dbReference type="Proteomes" id="UP001221142">
    <property type="component" value="Unassembled WGS sequence"/>
</dbReference>
<feature type="region of interest" description="Disordered" evidence="1">
    <location>
        <begin position="1"/>
        <end position="55"/>
    </location>
</feature>
<gene>
    <name evidence="3" type="ORF">FB45DRAFT_927142</name>
</gene>
<reference evidence="3" key="1">
    <citation type="submission" date="2023-03" db="EMBL/GenBank/DDBJ databases">
        <title>Massive genome expansion in bonnet fungi (Mycena s.s.) driven by repeated elements and novel gene families across ecological guilds.</title>
        <authorList>
            <consortium name="Lawrence Berkeley National Laboratory"/>
            <person name="Harder C.B."/>
            <person name="Miyauchi S."/>
            <person name="Viragh M."/>
            <person name="Kuo A."/>
            <person name="Thoen E."/>
            <person name="Andreopoulos B."/>
            <person name="Lu D."/>
            <person name="Skrede I."/>
            <person name="Drula E."/>
            <person name="Henrissat B."/>
            <person name="Morin E."/>
            <person name="Kohler A."/>
            <person name="Barry K."/>
            <person name="LaButti K."/>
            <person name="Morin E."/>
            <person name="Salamov A."/>
            <person name="Lipzen A."/>
            <person name="Mereny Z."/>
            <person name="Hegedus B."/>
            <person name="Baldrian P."/>
            <person name="Stursova M."/>
            <person name="Weitz H."/>
            <person name="Taylor A."/>
            <person name="Grigoriev I.V."/>
            <person name="Nagy L.G."/>
            <person name="Martin F."/>
            <person name="Kauserud H."/>
        </authorList>
    </citation>
    <scope>NUCLEOTIDE SEQUENCE</scope>
    <source>
        <strain evidence="3">9284</strain>
    </source>
</reference>
<feature type="domain" description="DUF6699" evidence="2">
    <location>
        <begin position="74"/>
        <end position="209"/>
    </location>
</feature>
<protein>
    <recommendedName>
        <fullName evidence="2">DUF6699 domain-containing protein</fullName>
    </recommendedName>
</protein>
<keyword evidence="4" id="KW-1185">Reference proteome</keyword>